<reference evidence="1 2" key="1">
    <citation type="journal article" date="2015" name="PLoS ONE">
        <title>Rice-Infecting Pseudomonas Genomes Are Highly Accessorized and Harbor Multiple Putative Virulence Mechanisms to Cause Sheath Brown Rot.</title>
        <authorList>
            <person name="Quibod I.L."/>
            <person name="Grande G."/>
            <person name="Oreiro E.G."/>
            <person name="Borja F.N."/>
            <person name="Dossa G.S."/>
            <person name="Mauleon R."/>
            <person name="Cruz C.V."/>
            <person name="Oliva R."/>
        </authorList>
    </citation>
    <scope>NUCLEOTIDE SEQUENCE [LARGE SCALE GENOMIC DNA]</scope>
    <source>
        <strain evidence="1 2">IRRI 6609</strain>
    </source>
</reference>
<accession>A0A0N0VIH1</accession>
<dbReference type="Proteomes" id="UP000037931">
    <property type="component" value="Unassembled WGS sequence"/>
</dbReference>
<evidence type="ECO:0000313" key="2">
    <source>
        <dbReference type="Proteomes" id="UP000037931"/>
    </source>
</evidence>
<keyword evidence="2" id="KW-1185">Reference proteome</keyword>
<dbReference type="Pfam" id="PF06296">
    <property type="entry name" value="RelE"/>
    <property type="match status" value="1"/>
</dbReference>
<gene>
    <name evidence="1" type="ORF">PF66_05878</name>
</gene>
<dbReference type="EMBL" id="JSYZ01000027">
    <property type="protein sequence ID" value="KPA87658.1"/>
    <property type="molecule type" value="Genomic_DNA"/>
</dbReference>
<sequence length="42" mass="4809">MITLKRKDFSRWQTGEKQSDAILCKAVMEMEKGLIDADLGNH</sequence>
<organism evidence="1 2">
    <name type="scientific">Pseudomonas asplenii</name>
    <dbReference type="NCBI Taxonomy" id="53407"/>
    <lineage>
        <taxon>Bacteria</taxon>
        <taxon>Pseudomonadati</taxon>
        <taxon>Pseudomonadota</taxon>
        <taxon>Gammaproteobacteria</taxon>
        <taxon>Pseudomonadales</taxon>
        <taxon>Pseudomonadaceae</taxon>
        <taxon>Pseudomonas</taxon>
    </lineage>
</organism>
<dbReference type="AlphaFoldDB" id="A0A0N0VIH1"/>
<protein>
    <submittedName>
        <fullName evidence="1">Uncharacterized protein</fullName>
    </submittedName>
</protein>
<evidence type="ECO:0000313" key="1">
    <source>
        <dbReference type="EMBL" id="KPA87658.1"/>
    </source>
</evidence>
<proteinExistence type="predicted"/>
<dbReference type="RefSeq" id="WP_239687909.1">
    <property type="nucleotide sequence ID" value="NZ_JSYZ01000027.1"/>
</dbReference>
<dbReference type="PATRIC" id="fig|50340.43.peg.3593"/>
<name>A0A0N0VIH1_9PSED</name>
<comment type="caution">
    <text evidence="1">The sequence shown here is derived from an EMBL/GenBank/DDBJ whole genome shotgun (WGS) entry which is preliminary data.</text>
</comment>
<dbReference type="InterPro" id="IPR009387">
    <property type="entry name" value="HigB-2"/>
</dbReference>